<evidence type="ECO:0000313" key="11">
    <source>
        <dbReference type="Proteomes" id="UP000694558"/>
    </source>
</evidence>
<dbReference type="GO" id="GO:0005634">
    <property type="term" value="C:nucleus"/>
    <property type="evidence" value="ECO:0007669"/>
    <property type="project" value="UniProtKB-SubCell"/>
</dbReference>
<gene>
    <name evidence="10" type="primary">gatad1</name>
</gene>
<dbReference type="GO" id="GO:0008270">
    <property type="term" value="F:zinc ion binding"/>
    <property type="evidence" value="ECO:0007669"/>
    <property type="project" value="UniProtKB-KW"/>
</dbReference>
<organism evidence="10 11">
    <name type="scientific">Scophthalmus maximus</name>
    <name type="common">Turbot</name>
    <name type="synonym">Psetta maxima</name>
    <dbReference type="NCBI Taxonomy" id="52904"/>
    <lineage>
        <taxon>Eukaryota</taxon>
        <taxon>Metazoa</taxon>
        <taxon>Chordata</taxon>
        <taxon>Craniata</taxon>
        <taxon>Vertebrata</taxon>
        <taxon>Euteleostomi</taxon>
        <taxon>Actinopterygii</taxon>
        <taxon>Neopterygii</taxon>
        <taxon>Teleostei</taxon>
        <taxon>Neoteleostei</taxon>
        <taxon>Acanthomorphata</taxon>
        <taxon>Carangaria</taxon>
        <taxon>Pleuronectiformes</taxon>
        <taxon>Pleuronectoidei</taxon>
        <taxon>Scophthalmidae</taxon>
        <taxon>Scophthalmus</taxon>
    </lineage>
</organism>
<keyword evidence="5" id="KW-0862">Zinc</keyword>
<dbReference type="Ensembl" id="ENSSMAT00000013710.2">
    <property type="protein sequence ID" value="ENSSMAP00000013535.2"/>
    <property type="gene ID" value="ENSSMAG00000008315.2"/>
</dbReference>
<keyword evidence="3" id="KW-0479">Metal-binding</keyword>
<keyword evidence="4 7" id="KW-0863">Zinc-finger</keyword>
<feature type="compositionally biased region" description="Low complexity" evidence="8">
    <location>
        <begin position="50"/>
        <end position="60"/>
    </location>
</feature>
<dbReference type="GeneTree" id="ENSGT00390000018554"/>
<sequence length="304" mass="32812">MPLGLKPCCAVCKTNSSSMWKKGNQGEILCNNCTGKSGGGGGGGGGGASGPSLSSSTLPSNGGGKQTKQESHRRSARLRSTKYKAPASEKKVSTKGKGRRHIFKLKNPIKAPESVATIITSESVFNKVCCLFLPSKNSPHVSVQQEKKEMIISTVSISSSNCSFNHPTVVLNICPVIDVRKESHILSHHPLSFCLCRQGVYYQTGDVIRVIDEEDGRPYYAQIRGFVQDQYCEKSAALTWLIPTQASPKDHFDPGTYIVGEQFEMGTVLLSSFIYQSCLLSDLFGNCACRSRSRGGTPPKDGVP</sequence>
<comment type="subcellular location">
    <subcellularLocation>
        <location evidence="1">Nucleus</location>
    </subcellularLocation>
</comment>
<evidence type="ECO:0000313" key="10">
    <source>
        <dbReference type="Ensembl" id="ENSSMAP00000013535.2"/>
    </source>
</evidence>
<reference evidence="10" key="2">
    <citation type="submission" date="2025-08" db="UniProtKB">
        <authorList>
            <consortium name="Ensembl"/>
        </authorList>
    </citation>
    <scope>IDENTIFICATION</scope>
</reference>
<dbReference type="GO" id="GO:0006355">
    <property type="term" value="P:regulation of DNA-templated transcription"/>
    <property type="evidence" value="ECO:0007669"/>
    <property type="project" value="InterPro"/>
</dbReference>
<dbReference type="InterPro" id="IPR039050">
    <property type="entry name" value="GATAD1"/>
</dbReference>
<dbReference type="GO" id="GO:0006325">
    <property type="term" value="P:chromatin organization"/>
    <property type="evidence" value="ECO:0007669"/>
    <property type="project" value="TreeGrafter"/>
</dbReference>
<dbReference type="PROSITE" id="PS50114">
    <property type="entry name" value="GATA_ZN_FINGER_2"/>
    <property type="match status" value="1"/>
</dbReference>
<evidence type="ECO:0000259" key="9">
    <source>
        <dbReference type="PROSITE" id="PS50114"/>
    </source>
</evidence>
<name>A0A8D3A706_SCOMX</name>
<dbReference type="AlphaFoldDB" id="A0A8D3A706"/>
<dbReference type="Proteomes" id="UP000694558">
    <property type="component" value="Chromosome 22"/>
</dbReference>
<dbReference type="SUPFAM" id="SSF57716">
    <property type="entry name" value="Glucocorticoid receptor-like (DNA-binding domain)"/>
    <property type="match status" value="1"/>
</dbReference>
<dbReference type="InterPro" id="IPR000679">
    <property type="entry name" value="Znf_GATA"/>
</dbReference>
<evidence type="ECO:0000256" key="4">
    <source>
        <dbReference type="ARBA" id="ARBA00022771"/>
    </source>
</evidence>
<evidence type="ECO:0000256" key="6">
    <source>
        <dbReference type="ARBA" id="ARBA00023242"/>
    </source>
</evidence>
<feature type="compositionally biased region" description="Gly residues" evidence="8">
    <location>
        <begin position="40"/>
        <end position="49"/>
    </location>
</feature>
<evidence type="ECO:0000256" key="3">
    <source>
        <dbReference type="ARBA" id="ARBA00022723"/>
    </source>
</evidence>
<keyword evidence="6" id="KW-0539">Nucleus</keyword>
<proteinExistence type="predicted"/>
<feature type="domain" description="GATA-type" evidence="9">
    <location>
        <begin position="9"/>
        <end position="33"/>
    </location>
</feature>
<reference evidence="10" key="1">
    <citation type="submission" date="2023-05" db="EMBL/GenBank/DDBJ databases">
        <title>High-quality long-read genome of Scophthalmus maximus.</title>
        <authorList>
            <person name="Lien S."/>
            <person name="Martinez P."/>
        </authorList>
    </citation>
    <scope>NUCLEOTIDE SEQUENCE [LARGE SCALE GENOMIC DNA]</scope>
</reference>
<evidence type="ECO:0000256" key="2">
    <source>
        <dbReference type="ARBA" id="ARBA00014943"/>
    </source>
</evidence>
<evidence type="ECO:0000256" key="5">
    <source>
        <dbReference type="ARBA" id="ARBA00022833"/>
    </source>
</evidence>
<dbReference type="GO" id="GO:0031674">
    <property type="term" value="C:I band"/>
    <property type="evidence" value="ECO:0007669"/>
    <property type="project" value="Ensembl"/>
</dbReference>
<dbReference type="PANTHER" id="PTHR13340:SF2">
    <property type="entry name" value="GATA ZINC FINGER DOMAIN-CONTAINING PROTEIN 1"/>
    <property type="match status" value="1"/>
</dbReference>
<dbReference type="GO" id="GO:0043565">
    <property type="term" value="F:sequence-specific DNA binding"/>
    <property type="evidence" value="ECO:0007669"/>
    <property type="project" value="InterPro"/>
</dbReference>
<feature type="region of interest" description="Disordered" evidence="8">
    <location>
        <begin position="40"/>
        <end position="101"/>
    </location>
</feature>
<evidence type="ECO:0000256" key="8">
    <source>
        <dbReference type="SAM" id="MobiDB-lite"/>
    </source>
</evidence>
<evidence type="ECO:0000256" key="7">
    <source>
        <dbReference type="PROSITE-ProRule" id="PRU00094"/>
    </source>
</evidence>
<accession>A0A8D3A706</accession>
<evidence type="ECO:0000256" key="1">
    <source>
        <dbReference type="ARBA" id="ARBA00004123"/>
    </source>
</evidence>
<protein>
    <recommendedName>
        <fullName evidence="2">GATA zinc finger domain-containing protein 1</fullName>
    </recommendedName>
</protein>
<dbReference type="PANTHER" id="PTHR13340">
    <property type="entry name" value="GATA ZINC FINGER DOMAIN-CONTAINING"/>
    <property type="match status" value="1"/>
</dbReference>